<dbReference type="EMBL" id="LJYW01000001">
    <property type="protein sequence ID" value="KPL55221.1"/>
    <property type="molecule type" value="Genomic_DNA"/>
</dbReference>
<reference evidence="3 4" key="2">
    <citation type="submission" date="2015-10" db="EMBL/GenBank/DDBJ databases">
        <title>Draft Genome Sequence of Prosthecomicrobium hirschii ATCC 27832.</title>
        <authorList>
            <person name="Daniel J."/>
            <person name="Givan S.A."/>
            <person name="Brun Y.V."/>
            <person name="Brown P.J."/>
        </authorList>
    </citation>
    <scope>NUCLEOTIDE SEQUENCE [LARGE SCALE GENOMIC DNA]</scope>
    <source>
        <strain evidence="3 4">16</strain>
    </source>
</reference>
<evidence type="ECO:0000256" key="1">
    <source>
        <dbReference type="ARBA" id="ARBA00022723"/>
    </source>
</evidence>
<dbReference type="STRING" id="665126.ABB55_25775"/>
<dbReference type="PANTHER" id="PTHR33542:SF5">
    <property type="entry name" value="FERROCHELATASE CHE1"/>
    <property type="match status" value="1"/>
</dbReference>
<proteinExistence type="predicted"/>
<evidence type="ECO:0000313" key="4">
    <source>
        <dbReference type="Proteomes" id="UP000048984"/>
    </source>
</evidence>
<dbReference type="AlphaFoldDB" id="A0A0P6VUN0"/>
<comment type="caution">
    <text evidence="3">The sequence shown here is derived from an EMBL/GenBank/DDBJ whole genome shotgun (WGS) entry which is preliminary data.</text>
</comment>
<reference evidence="3 4" key="1">
    <citation type="submission" date="2015-09" db="EMBL/GenBank/DDBJ databases">
        <authorList>
            <person name="Jackson K.R."/>
            <person name="Lunt B.L."/>
            <person name="Fisher J.N.B."/>
            <person name="Gardner A.V."/>
            <person name="Bailey M.E."/>
            <person name="Deus L.M."/>
            <person name="Earl A.S."/>
            <person name="Gibby P.D."/>
            <person name="Hartmann K.A."/>
            <person name="Liu J.E."/>
            <person name="Manci A.M."/>
            <person name="Nielsen D.A."/>
            <person name="Solomon M.B."/>
            <person name="Breakwell D.P."/>
            <person name="Burnett S.H."/>
            <person name="Grose J.H."/>
        </authorList>
    </citation>
    <scope>NUCLEOTIDE SEQUENCE [LARGE SCALE GENOMIC DNA]</scope>
    <source>
        <strain evidence="3 4">16</strain>
    </source>
</reference>
<name>A0A0P6VUN0_9HYPH</name>
<accession>A0A0P6VUN0</accession>
<organism evidence="3 4">
    <name type="scientific">Prosthecodimorpha hirschii</name>
    <dbReference type="NCBI Taxonomy" id="665126"/>
    <lineage>
        <taxon>Bacteria</taxon>
        <taxon>Pseudomonadati</taxon>
        <taxon>Pseudomonadota</taxon>
        <taxon>Alphaproteobacteria</taxon>
        <taxon>Hyphomicrobiales</taxon>
        <taxon>Ancalomicrobiaceae</taxon>
        <taxon>Prosthecodimorpha</taxon>
    </lineage>
</organism>
<dbReference type="Gene3D" id="3.40.50.1400">
    <property type="match status" value="2"/>
</dbReference>
<dbReference type="GO" id="GO:0016829">
    <property type="term" value="F:lyase activity"/>
    <property type="evidence" value="ECO:0007669"/>
    <property type="project" value="UniProtKB-KW"/>
</dbReference>
<sequence>MSLDPPITALLLAAHGDGGDWKRNDSVRAVAERLARRLDLPVDWAVLKEPETFAAARTRLGAAAEGTVAVYPFFMADGYFVRERLPQRLAASGFATVERLTPFGLDPRLVDLIEHRLRAVAALQGGRVPADFRILMVAHGSGTGQPASRQRAEAVAAELGWRGLGSIHLGFIEEAPFVGEAFAAVDPEIVLGFFASEGTHALDDVATLVAERPGILHHVAAIGTDLEVADLVARAVEDCISRKAG</sequence>
<dbReference type="RefSeq" id="WP_054361388.1">
    <property type="nucleotide sequence ID" value="NZ_LJYW01000001.1"/>
</dbReference>
<protein>
    <recommendedName>
        <fullName evidence="5">Cobalamin biosynthesis protein CbiX</fullName>
    </recommendedName>
</protein>
<dbReference type="GO" id="GO:0046872">
    <property type="term" value="F:metal ion binding"/>
    <property type="evidence" value="ECO:0007669"/>
    <property type="project" value="UniProtKB-KW"/>
</dbReference>
<evidence type="ECO:0008006" key="5">
    <source>
        <dbReference type="Google" id="ProtNLM"/>
    </source>
</evidence>
<dbReference type="InterPro" id="IPR002762">
    <property type="entry name" value="CbiX-like"/>
</dbReference>
<evidence type="ECO:0000313" key="3">
    <source>
        <dbReference type="EMBL" id="KPL55221.1"/>
    </source>
</evidence>
<dbReference type="Pfam" id="PF01903">
    <property type="entry name" value="CbiX"/>
    <property type="match status" value="1"/>
</dbReference>
<keyword evidence="4" id="KW-1185">Reference proteome</keyword>
<keyword evidence="2" id="KW-0456">Lyase</keyword>
<evidence type="ECO:0000256" key="2">
    <source>
        <dbReference type="ARBA" id="ARBA00023239"/>
    </source>
</evidence>
<gene>
    <name evidence="3" type="ORF">ABB55_25775</name>
</gene>
<dbReference type="Proteomes" id="UP000048984">
    <property type="component" value="Unassembled WGS sequence"/>
</dbReference>
<dbReference type="PANTHER" id="PTHR33542">
    <property type="entry name" value="SIROHYDROCHLORIN FERROCHELATASE, CHLOROPLASTIC"/>
    <property type="match status" value="1"/>
</dbReference>
<dbReference type="InterPro" id="IPR050963">
    <property type="entry name" value="Sirohydro_Cobaltochel/CbiX"/>
</dbReference>
<keyword evidence="1" id="KW-0479">Metal-binding</keyword>
<dbReference type="SUPFAM" id="SSF53800">
    <property type="entry name" value="Chelatase"/>
    <property type="match status" value="1"/>
</dbReference>